<evidence type="ECO:0000256" key="1">
    <source>
        <dbReference type="SAM" id="MobiDB-lite"/>
    </source>
</evidence>
<feature type="compositionally biased region" description="Basic and acidic residues" evidence="1">
    <location>
        <begin position="627"/>
        <end position="647"/>
    </location>
</feature>
<sequence length="1050" mass="117682">MAISRKDVQVCMLKVLYFSIRFVWNCVKTHPYVSSTLIFLGLLYACNPSLFWLVIYLSAFVCIVFSTAKLYYRFGNGKNPKRDEKNVSDGAKPVRTSRLVKNDVHARSVRRRRSRETSRDDYSQTSEEEKSTVFSSTFNHGTVDKSAIVEQQPKEIREVEVDSLAVHAECSSSNYLRDLRPEFRIQSHEGPQRLDRERGEIETESSEGTEGEDDERDKEENNKAVQWNEDDQKNLMDVGISEIERNRRLESLIARRRARKLLSLQEEKPILTGGSFDQEFLPLHQKDLFSRHESSSIESSFPGESKQDRKDASQFYDSAFKERERGSEQHENSELESQLDQKDTEKIIEVETSQPPKSNSNMVRDHSYAQEHIQSPEQGEELVDGRQEEENSEEKTIWMPSDDLSGKSSTASSSEEEEQFPRVDKDAILKSLSSPVSRNISAKWDSRSEMEHDLINSGPSMLHDNRMEGHFFADKACSHTPTYSISSDLQVEVSEISSPPLTVDGSISSHDENRISEGSMEGEITSSSEDISAASPHQCGGGDEKESILKDIHEVSEIGTVEVSNTRSSEEPVASAGKMTEKAPKPLTQLTSNAELPDASQDHPSGFNFSSEENYRKPITCDSRNGVAEKPENIEKEVKRICGHDDSNLPENSKAENFSVGDKDSGTDGWIQEGGMAHAEWSLTSSPTYIGYTGDQAEMMEEHDEIFAYYEAIGEDDNVRTSEDSGEESIDISQYGNLDMAMAVEEHDVQESNQDNEGGQQTAERGFPRVTERYNGRQVSRLLPHLLVRQVPSIIPLSPRSVLQPKFSIDPSSSSHYTDEMHEEFGTPMAETSNILNDARGESLPLSAPVTTSLAVEDTTSCISHGRDAVLQESSNLSTTSALEANNGLGNECLVHEYDRGQTDLQNFSTTSTEQANYSGFRSQCGDHESEKGYYELGNFRESSRERSSSCPESTSSELKPMGESSSRMLKEKDEGSEELYDNEAPIAFAKKIAQAQELSMPQISPQEPAKPLGGSSEVTYNPRKNETLVQEMEEKSKDFLRNLMQAFKD</sequence>
<feature type="region of interest" description="Disordered" evidence="1">
    <location>
        <begin position="182"/>
        <end position="230"/>
    </location>
</feature>
<reference evidence="4" key="2">
    <citation type="submission" date="2025-08" db="UniProtKB">
        <authorList>
            <consortium name="RefSeq"/>
        </authorList>
    </citation>
    <scope>IDENTIFICATION</scope>
    <source>
        <tissue evidence="4">Leaves</tissue>
    </source>
</reference>
<protein>
    <submittedName>
        <fullName evidence="4">Uncharacterized protein isoform X2</fullName>
    </submittedName>
</protein>
<feature type="compositionally biased region" description="Basic and acidic residues" evidence="1">
    <location>
        <begin position="182"/>
        <end position="201"/>
    </location>
</feature>
<dbReference type="GeneID" id="113742804"/>
<feature type="region of interest" description="Disordered" evidence="1">
    <location>
        <begin position="563"/>
        <end position="665"/>
    </location>
</feature>
<feature type="compositionally biased region" description="Basic and acidic residues" evidence="1">
    <location>
        <begin position="383"/>
        <end position="396"/>
    </location>
</feature>
<dbReference type="PANTHER" id="PTHR33870:SF16">
    <property type="entry name" value="PROTEIN, PUTATIVE-RELATED"/>
    <property type="match status" value="1"/>
</dbReference>
<gene>
    <name evidence="4" type="primary">LOC113742804</name>
</gene>
<keyword evidence="2" id="KW-1133">Transmembrane helix</keyword>
<feature type="compositionally biased region" description="Low complexity" evidence="1">
    <location>
        <begin position="949"/>
        <end position="958"/>
    </location>
</feature>
<feature type="region of interest" description="Disordered" evidence="1">
    <location>
        <begin position="293"/>
        <end position="344"/>
    </location>
</feature>
<feature type="region of interest" description="Disordered" evidence="1">
    <location>
        <begin position="940"/>
        <end position="979"/>
    </location>
</feature>
<evidence type="ECO:0000313" key="4">
    <source>
        <dbReference type="RefSeq" id="XP_071935063.1"/>
    </source>
</evidence>
<dbReference type="PANTHER" id="PTHR33870">
    <property type="entry name" value="CARDIOMYOPATHY-ASSOCIATED PROTEIN"/>
    <property type="match status" value="1"/>
</dbReference>
<dbReference type="Proteomes" id="UP001652660">
    <property type="component" value="Chromosome 1c"/>
</dbReference>
<keyword evidence="3" id="KW-1185">Reference proteome</keyword>
<feature type="region of interest" description="Disordered" evidence="1">
    <location>
        <begin position="998"/>
        <end position="1029"/>
    </location>
</feature>
<proteinExistence type="predicted"/>
<reference evidence="3" key="1">
    <citation type="journal article" date="2025" name="Foods">
        <title>Unveiling the Microbial Signatures of Arabica Coffee Cherries: Insights into Ripeness Specific Diversity, Functional Traits, and Implications for Quality and Safety.</title>
        <authorList>
            <consortium name="RefSeq"/>
            <person name="Tenea G.N."/>
            <person name="Cifuentes V."/>
            <person name="Reyes P."/>
            <person name="Cevallos-Vallejos M."/>
        </authorList>
    </citation>
    <scope>NUCLEOTIDE SEQUENCE [LARGE SCALE GENOMIC DNA]</scope>
</reference>
<evidence type="ECO:0000256" key="2">
    <source>
        <dbReference type="SAM" id="Phobius"/>
    </source>
</evidence>
<feature type="region of interest" description="Disordered" evidence="1">
    <location>
        <begin position="500"/>
        <end position="544"/>
    </location>
</feature>
<organism evidence="3 4">
    <name type="scientific">Coffea arabica</name>
    <name type="common">Arabian coffee</name>
    <dbReference type="NCBI Taxonomy" id="13443"/>
    <lineage>
        <taxon>Eukaryota</taxon>
        <taxon>Viridiplantae</taxon>
        <taxon>Streptophyta</taxon>
        <taxon>Embryophyta</taxon>
        <taxon>Tracheophyta</taxon>
        <taxon>Spermatophyta</taxon>
        <taxon>Magnoliopsida</taxon>
        <taxon>eudicotyledons</taxon>
        <taxon>Gunneridae</taxon>
        <taxon>Pentapetalae</taxon>
        <taxon>asterids</taxon>
        <taxon>lamiids</taxon>
        <taxon>Gentianales</taxon>
        <taxon>Rubiaceae</taxon>
        <taxon>Ixoroideae</taxon>
        <taxon>Gardenieae complex</taxon>
        <taxon>Bertiereae - Coffeeae clade</taxon>
        <taxon>Coffeeae</taxon>
        <taxon>Coffea</taxon>
    </lineage>
</organism>
<keyword evidence="2" id="KW-0472">Membrane</keyword>
<dbReference type="RefSeq" id="XP_071935063.1">
    <property type="nucleotide sequence ID" value="XM_072078962.1"/>
</dbReference>
<accession>A0ABM4WTG2</accession>
<feature type="region of interest" description="Disordered" evidence="1">
    <location>
        <begin position="373"/>
        <end position="426"/>
    </location>
</feature>
<feature type="region of interest" description="Disordered" evidence="1">
    <location>
        <begin position="103"/>
        <end position="136"/>
    </location>
</feature>
<feature type="compositionally biased region" description="Acidic residues" evidence="1">
    <location>
        <begin position="202"/>
        <end position="217"/>
    </location>
</feature>
<feature type="compositionally biased region" description="Basic and acidic residues" evidence="1">
    <location>
        <begin position="115"/>
        <end position="131"/>
    </location>
</feature>
<evidence type="ECO:0000313" key="3">
    <source>
        <dbReference type="Proteomes" id="UP001652660"/>
    </source>
</evidence>
<keyword evidence="2" id="KW-0812">Transmembrane</keyword>
<name>A0ABM4WTG2_COFAR</name>
<feature type="transmembrane region" description="Helical" evidence="2">
    <location>
        <begin position="50"/>
        <end position="72"/>
    </location>
</feature>
<feature type="compositionally biased region" description="Basic and acidic residues" evidence="1">
    <location>
        <begin position="319"/>
        <end position="344"/>
    </location>
</feature>